<reference evidence="3 4" key="2">
    <citation type="submission" date="2017-01" db="EMBL/GenBank/DDBJ databases">
        <authorList>
            <person name="Mah S.A."/>
            <person name="Swanson W.J."/>
            <person name="Moy G.W."/>
            <person name="Vacquier V.D."/>
        </authorList>
    </citation>
    <scope>NUCLEOTIDE SEQUENCE [LARGE SCALE GENOMIC DNA]</scope>
    <source>
        <strain evidence="3 4">CGMCC 1.8909</strain>
    </source>
</reference>
<proteinExistence type="predicted"/>
<keyword evidence="3" id="KW-0430">Lectin</keyword>
<dbReference type="OrthoDB" id="121941at2157"/>
<keyword evidence="4" id="KW-1185">Reference proteome</keyword>
<dbReference type="RefSeq" id="WP_076583949.1">
    <property type="nucleotide sequence ID" value="NZ_CP019329.1"/>
</dbReference>
<dbReference type="Proteomes" id="UP000185687">
    <property type="component" value="Unassembled WGS sequence"/>
</dbReference>
<evidence type="ECO:0000256" key="1">
    <source>
        <dbReference type="SAM" id="MobiDB-lite"/>
    </source>
</evidence>
<evidence type="ECO:0000313" key="5">
    <source>
        <dbReference type="Proteomes" id="UP000187321"/>
    </source>
</evidence>
<reference evidence="2 5" key="1">
    <citation type="submission" date="2017-01" db="EMBL/GenBank/DDBJ databases">
        <title>Complete genome sequence of Haloterrigena daqingensis type strain (JX313T).</title>
        <authorList>
            <person name="Shuang W."/>
        </authorList>
    </citation>
    <scope>NUCLEOTIDE SEQUENCE [LARGE SCALE GENOMIC DNA]</scope>
    <source>
        <strain evidence="5">JX313</strain>
        <strain evidence="2">JX313T</strain>
        <plasmid evidence="5">Plasmid unnamed2</plasmid>
        <plasmid evidence="2">unnamed2</plasmid>
    </source>
</reference>
<dbReference type="EMBL" id="CP019329">
    <property type="protein sequence ID" value="APX98547.1"/>
    <property type="molecule type" value="Genomic_DNA"/>
</dbReference>
<dbReference type="GO" id="GO:0030246">
    <property type="term" value="F:carbohydrate binding"/>
    <property type="evidence" value="ECO:0007669"/>
    <property type="project" value="UniProtKB-KW"/>
</dbReference>
<feature type="region of interest" description="Disordered" evidence="1">
    <location>
        <begin position="116"/>
        <end position="150"/>
    </location>
</feature>
<dbReference type="Proteomes" id="UP000187321">
    <property type="component" value="Plasmid unnamed2"/>
</dbReference>
<protein>
    <submittedName>
        <fullName evidence="3">Concanavalin A-like lectin/glucanases superfamily protein</fullName>
    </submittedName>
</protein>
<dbReference type="KEGG" id="hda:BB347_17735"/>
<keyword evidence="2" id="KW-0614">Plasmid</keyword>
<evidence type="ECO:0000313" key="2">
    <source>
        <dbReference type="EMBL" id="APX98547.1"/>
    </source>
</evidence>
<organism evidence="3 4">
    <name type="scientific">Natronorubrum daqingense</name>
    <dbReference type="NCBI Taxonomy" id="588898"/>
    <lineage>
        <taxon>Archaea</taxon>
        <taxon>Methanobacteriati</taxon>
        <taxon>Methanobacteriota</taxon>
        <taxon>Stenosarchaea group</taxon>
        <taxon>Halobacteria</taxon>
        <taxon>Halobacteriales</taxon>
        <taxon>Natrialbaceae</taxon>
        <taxon>Natronorubrum</taxon>
    </lineage>
</organism>
<dbReference type="InterPro" id="IPR013320">
    <property type="entry name" value="ConA-like_dom_sf"/>
</dbReference>
<dbReference type="GeneID" id="30957824"/>
<dbReference type="EMBL" id="FTNP01000008">
    <property type="protein sequence ID" value="SIS05158.1"/>
    <property type="molecule type" value="Genomic_DNA"/>
</dbReference>
<dbReference type="AlphaFoldDB" id="A0A1N7FXS7"/>
<sequence length="246" mass="27270">MVNIEVSGSDLEDGEPIDNLEIEGGVVKLEEAYPSILENADHHWKFDEGSGDTVEDSISGYDGEISGASWEEDDGLGDAYLAFDGSSDRVELPDDTLSDVSTWTKIAWIRTTSSSGSQRVHGKRNGDSRPAYQVGAENGDMYGRVSGPDDTRAEIETSQSIDDGEWYMHTWVTGEEEVHLYLNDELLDSGSHGGDLEQIDQETWIGGEARNDRMWDGDIDNAIYIESAATEEEIEEVYEYMAENYS</sequence>
<name>A0A1N7FXS7_9EURY</name>
<geneLocation type="plasmid" evidence="2">
    <name>unnamed2</name>
</geneLocation>
<dbReference type="Pfam" id="PF13385">
    <property type="entry name" value="Laminin_G_3"/>
    <property type="match status" value="1"/>
</dbReference>
<evidence type="ECO:0000313" key="3">
    <source>
        <dbReference type="EMBL" id="SIS05158.1"/>
    </source>
</evidence>
<evidence type="ECO:0000313" key="4">
    <source>
        <dbReference type="Proteomes" id="UP000185687"/>
    </source>
</evidence>
<dbReference type="Gene3D" id="2.60.120.200">
    <property type="match status" value="1"/>
</dbReference>
<dbReference type="SUPFAM" id="SSF49899">
    <property type="entry name" value="Concanavalin A-like lectins/glucanases"/>
    <property type="match status" value="1"/>
</dbReference>
<accession>A0A1N7FXS7</accession>
<gene>
    <name evidence="2" type="ORF">BB347_17735</name>
    <name evidence="3" type="ORF">SAMN05421809_3553</name>
</gene>